<reference evidence="1" key="1">
    <citation type="journal article" date="2023" name="G3 (Bethesda)">
        <title>A reference genome for the long-term kleptoplast-retaining sea slug Elysia crispata morphotype clarki.</title>
        <authorList>
            <person name="Eastman K.E."/>
            <person name="Pendleton A.L."/>
            <person name="Shaikh M.A."/>
            <person name="Suttiyut T."/>
            <person name="Ogas R."/>
            <person name="Tomko P."/>
            <person name="Gavelis G."/>
            <person name="Widhalm J.R."/>
            <person name="Wisecaver J.H."/>
        </authorList>
    </citation>
    <scope>NUCLEOTIDE SEQUENCE</scope>
    <source>
        <strain evidence="1">ECLA1</strain>
    </source>
</reference>
<evidence type="ECO:0000313" key="1">
    <source>
        <dbReference type="EMBL" id="KAK3804078.1"/>
    </source>
</evidence>
<dbReference type="AlphaFoldDB" id="A0AAE1BDE8"/>
<gene>
    <name evidence="1" type="ORF">RRG08_057963</name>
</gene>
<name>A0AAE1BDE8_9GAST</name>
<evidence type="ECO:0000313" key="2">
    <source>
        <dbReference type="Proteomes" id="UP001283361"/>
    </source>
</evidence>
<accession>A0AAE1BDE8</accession>
<protein>
    <submittedName>
        <fullName evidence="1">Uncharacterized protein</fullName>
    </submittedName>
</protein>
<organism evidence="1 2">
    <name type="scientific">Elysia crispata</name>
    <name type="common">lettuce slug</name>
    <dbReference type="NCBI Taxonomy" id="231223"/>
    <lineage>
        <taxon>Eukaryota</taxon>
        <taxon>Metazoa</taxon>
        <taxon>Spiralia</taxon>
        <taxon>Lophotrochozoa</taxon>
        <taxon>Mollusca</taxon>
        <taxon>Gastropoda</taxon>
        <taxon>Heterobranchia</taxon>
        <taxon>Euthyneura</taxon>
        <taxon>Panpulmonata</taxon>
        <taxon>Sacoglossa</taxon>
        <taxon>Placobranchoidea</taxon>
        <taxon>Plakobranchidae</taxon>
        <taxon>Elysia</taxon>
    </lineage>
</organism>
<sequence>MAKAIEFENPMFEDDYADGETTGAGDVAADVADDVVAEIAAEVAGDIIAAKKVDPLRVNPTGIGDGSVVGDEGLFQAQRVLASAVNDYYKNLASDQGLSPELPDINQFVLVDNRLRLKNYPDINLTNARTGRPNTLGYIAGHWKGGERQSDRIWVSRIGAQSCQLLRLRPSAEPTRSWARRRRTQTMSGFKIWGRS</sequence>
<dbReference type="Proteomes" id="UP001283361">
    <property type="component" value="Unassembled WGS sequence"/>
</dbReference>
<proteinExistence type="predicted"/>
<keyword evidence="2" id="KW-1185">Reference proteome</keyword>
<dbReference type="EMBL" id="JAWDGP010000054">
    <property type="protein sequence ID" value="KAK3804078.1"/>
    <property type="molecule type" value="Genomic_DNA"/>
</dbReference>
<comment type="caution">
    <text evidence="1">The sequence shown here is derived from an EMBL/GenBank/DDBJ whole genome shotgun (WGS) entry which is preliminary data.</text>
</comment>